<dbReference type="RefSeq" id="WP_079418451.1">
    <property type="nucleotide sequence ID" value="NZ_MBTG01000039.1"/>
</dbReference>
<evidence type="ECO:0000256" key="7">
    <source>
        <dbReference type="ARBA" id="ARBA00023163"/>
    </source>
</evidence>
<dbReference type="PANTHER" id="PTHR42713:SF3">
    <property type="entry name" value="TRANSCRIPTIONAL REGULATORY PROTEIN HPTR"/>
    <property type="match status" value="1"/>
</dbReference>
<comment type="caution">
    <text evidence="11">The sequence shown here is derived from an EMBL/GenBank/DDBJ whole genome shotgun (WGS) entry which is preliminary data.</text>
</comment>
<dbReference type="Gene3D" id="1.10.10.60">
    <property type="entry name" value="Homeodomain-like"/>
    <property type="match status" value="2"/>
</dbReference>
<dbReference type="SMART" id="SM00448">
    <property type="entry name" value="REC"/>
    <property type="match status" value="1"/>
</dbReference>
<feature type="domain" description="HTH araC/xylS-type" evidence="9">
    <location>
        <begin position="422"/>
        <end position="520"/>
    </location>
</feature>
<dbReference type="PROSITE" id="PS50110">
    <property type="entry name" value="RESPONSE_REGULATORY"/>
    <property type="match status" value="1"/>
</dbReference>
<dbReference type="Proteomes" id="UP000190626">
    <property type="component" value="Unassembled WGS sequence"/>
</dbReference>
<keyword evidence="12" id="KW-1185">Reference proteome</keyword>
<dbReference type="PANTHER" id="PTHR42713">
    <property type="entry name" value="HISTIDINE KINASE-RELATED"/>
    <property type="match status" value="1"/>
</dbReference>
<feature type="modified residue" description="4-aspartylphosphate" evidence="8">
    <location>
        <position position="54"/>
    </location>
</feature>
<dbReference type="GO" id="GO:0003700">
    <property type="term" value="F:DNA-binding transcription factor activity"/>
    <property type="evidence" value="ECO:0007669"/>
    <property type="project" value="InterPro"/>
</dbReference>
<keyword evidence="5" id="KW-0805">Transcription regulation</keyword>
<organism evidence="11 12">
    <name type="scientific">Paenibacillus ferrarius</name>
    <dbReference type="NCBI Taxonomy" id="1469647"/>
    <lineage>
        <taxon>Bacteria</taxon>
        <taxon>Bacillati</taxon>
        <taxon>Bacillota</taxon>
        <taxon>Bacilli</taxon>
        <taxon>Bacillales</taxon>
        <taxon>Paenibacillaceae</taxon>
        <taxon>Paenibacillus</taxon>
    </lineage>
</organism>
<evidence type="ECO:0000256" key="5">
    <source>
        <dbReference type="ARBA" id="ARBA00023015"/>
    </source>
</evidence>
<evidence type="ECO:0000313" key="12">
    <source>
        <dbReference type="Proteomes" id="UP000190626"/>
    </source>
</evidence>
<gene>
    <name evidence="11" type="ORF">BC351_37345</name>
</gene>
<protein>
    <recommendedName>
        <fullName evidence="13">DNA-binding response regulator</fullName>
    </recommendedName>
</protein>
<dbReference type="InterPro" id="IPR020449">
    <property type="entry name" value="Tscrpt_reg_AraC-type_HTH"/>
</dbReference>
<dbReference type="GO" id="GO:0000160">
    <property type="term" value="P:phosphorelay signal transduction system"/>
    <property type="evidence" value="ECO:0007669"/>
    <property type="project" value="UniProtKB-KW"/>
</dbReference>
<keyword evidence="7" id="KW-0804">Transcription</keyword>
<dbReference type="PROSITE" id="PS00041">
    <property type="entry name" value="HTH_ARAC_FAMILY_1"/>
    <property type="match status" value="1"/>
</dbReference>
<dbReference type="InterPro" id="IPR018062">
    <property type="entry name" value="HTH_AraC-typ_CS"/>
</dbReference>
<feature type="domain" description="Response regulatory" evidence="10">
    <location>
        <begin position="3"/>
        <end position="119"/>
    </location>
</feature>
<dbReference type="AlphaFoldDB" id="A0A1V4HB48"/>
<dbReference type="PRINTS" id="PR00032">
    <property type="entry name" value="HTHARAC"/>
</dbReference>
<dbReference type="InterPro" id="IPR001789">
    <property type="entry name" value="Sig_transdc_resp-reg_receiver"/>
</dbReference>
<comment type="subcellular location">
    <subcellularLocation>
        <location evidence="1">Cytoplasm</location>
    </subcellularLocation>
</comment>
<evidence type="ECO:0000256" key="6">
    <source>
        <dbReference type="ARBA" id="ARBA00023125"/>
    </source>
</evidence>
<dbReference type="InterPro" id="IPR018060">
    <property type="entry name" value="HTH_AraC"/>
</dbReference>
<dbReference type="Pfam" id="PF12833">
    <property type="entry name" value="HTH_18"/>
    <property type="match status" value="1"/>
</dbReference>
<proteinExistence type="predicted"/>
<keyword evidence="2" id="KW-0963">Cytoplasm</keyword>
<evidence type="ECO:0000259" key="9">
    <source>
        <dbReference type="PROSITE" id="PS01124"/>
    </source>
</evidence>
<evidence type="ECO:0000256" key="8">
    <source>
        <dbReference type="PROSITE-ProRule" id="PRU00169"/>
    </source>
</evidence>
<evidence type="ECO:0000259" key="10">
    <source>
        <dbReference type="PROSITE" id="PS50110"/>
    </source>
</evidence>
<dbReference type="STRING" id="1469647.BC351_37345"/>
<evidence type="ECO:0000256" key="2">
    <source>
        <dbReference type="ARBA" id="ARBA00022490"/>
    </source>
</evidence>
<evidence type="ECO:0008006" key="13">
    <source>
        <dbReference type="Google" id="ProtNLM"/>
    </source>
</evidence>
<dbReference type="CDD" id="cd17536">
    <property type="entry name" value="REC_YesN-like"/>
    <property type="match status" value="1"/>
</dbReference>
<dbReference type="SUPFAM" id="SSF52172">
    <property type="entry name" value="CheY-like"/>
    <property type="match status" value="1"/>
</dbReference>
<name>A0A1V4HB48_9BACL</name>
<accession>A0A1V4HB48</accession>
<sequence length="525" mass="61056">MYHILVVDDQQAEIDAIEWLIHKHDLPFSVAQANDGEVALAYIRGHHVDLLFTDIRMPFMDGLELIKQAKGVLPDLKVLIYSAYGEFEYAQKAIQLGTVNYMLKPIDVKEFLKVFHTIIAQLEDEHLQREKDELLIKGFHKGVAYEKEKLLFDLLQGRESDVHYEERVAFAGLSHLSNKRLYMIMIGMLHHFFDLHHTEVFEFLQSTCQHEMIYLNMNEYQSIMLVAVDPASTISDNQQELMAYGDWIKEWLETRFDRRSFIIVGCPIDKLEGLHDEFNQMEELMNFRFFMDSSVVCSKDDQSLQVHVDDESLELMLKDIYTSIAQNDYRTLEYRIEFLIASMRSSKRFSSMYAKLIFTEILKKIVEFQGKKYVNLLKDGLERIALCNSVAELRQVILSVFQEHLLRIEKTATDDQCRKVIEDVQTLIQIEYGSDIGVDYLAKRVFLSPSYLSFLFKKSTGQSLVKYITAVRMERAKELLRDSTIKVVDIASTVGFANTSYFNLMFKQYNGLTPVQYREGGGGRR</sequence>
<dbReference type="GO" id="GO:0043565">
    <property type="term" value="F:sequence-specific DNA binding"/>
    <property type="evidence" value="ECO:0007669"/>
    <property type="project" value="InterPro"/>
</dbReference>
<dbReference type="Pfam" id="PF00072">
    <property type="entry name" value="Response_reg"/>
    <property type="match status" value="1"/>
</dbReference>
<dbReference type="SUPFAM" id="SSF46689">
    <property type="entry name" value="Homeodomain-like"/>
    <property type="match status" value="2"/>
</dbReference>
<reference evidence="12" key="1">
    <citation type="submission" date="2016-07" db="EMBL/GenBank/DDBJ databases">
        <authorList>
            <person name="Florea S."/>
            <person name="Webb J.S."/>
            <person name="Jaromczyk J."/>
            <person name="Schardl C.L."/>
        </authorList>
    </citation>
    <scope>NUCLEOTIDE SEQUENCE [LARGE SCALE GENOMIC DNA]</scope>
    <source>
        <strain evidence="12">CY1</strain>
    </source>
</reference>
<keyword evidence="3 8" id="KW-0597">Phosphoprotein</keyword>
<evidence type="ECO:0000256" key="1">
    <source>
        <dbReference type="ARBA" id="ARBA00004496"/>
    </source>
</evidence>
<keyword evidence="6" id="KW-0238">DNA-binding</keyword>
<evidence type="ECO:0000256" key="4">
    <source>
        <dbReference type="ARBA" id="ARBA00023012"/>
    </source>
</evidence>
<dbReference type="SMART" id="SM00342">
    <property type="entry name" value="HTH_ARAC"/>
    <property type="match status" value="1"/>
</dbReference>
<dbReference type="GO" id="GO:0005737">
    <property type="term" value="C:cytoplasm"/>
    <property type="evidence" value="ECO:0007669"/>
    <property type="project" value="UniProtKB-SubCell"/>
</dbReference>
<evidence type="ECO:0000256" key="3">
    <source>
        <dbReference type="ARBA" id="ARBA00022553"/>
    </source>
</evidence>
<keyword evidence="4" id="KW-0902">Two-component regulatory system</keyword>
<dbReference type="EMBL" id="MBTG01000039">
    <property type="protein sequence ID" value="OPH49342.1"/>
    <property type="molecule type" value="Genomic_DNA"/>
</dbReference>
<dbReference type="InterPro" id="IPR051552">
    <property type="entry name" value="HptR"/>
</dbReference>
<dbReference type="OrthoDB" id="9794370at2"/>
<dbReference type="Gene3D" id="3.40.50.2300">
    <property type="match status" value="1"/>
</dbReference>
<evidence type="ECO:0000313" key="11">
    <source>
        <dbReference type="EMBL" id="OPH49342.1"/>
    </source>
</evidence>
<dbReference type="InterPro" id="IPR009057">
    <property type="entry name" value="Homeodomain-like_sf"/>
</dbReference>
<dbReference type="InterPro" id="IPR011006">
    <property type="entry name" value="CheY-like_superfamily"/>
</dbReference>
<dbReference type="PROSITE" id="PS01124">
    <property type="entry name" value="HTH_ARAC_FAMILY_2"/>
    <property type="match status" value="1"/>
</dbReference>